<feature type="transmembrane region" description="Helical" evidence="7">
    <location>
        <begin position="779"/>
        <end position="804"/>
    </location>
</feature>
<evidence type="ECO:0000256" key="6">
    <source>
        <dbReference type="ARBA" id="ARBA00023136"/>
    </source>
</evidence>
<dbReference type="GO" id="GO:0005886">
    <property type="term" value="C:plasma membrane"/>
    <property type="evidence" value="ECO:0007669"/>
    <property type="project" value="UniProtKB-SubCell"/>
</dbReference>
<accession>A0A8D5ZDJ4</accession>
<feature type="transmembrane region" description="Helical" evidence="7">
    <location>
        <begin position="368"/>
        <end position="389"/>
    </location>
</feature>
<feature type="transmembrane region" description="Helical" evidence="7">
    <location>
        <begin position="334"/>
        <end position="362"/>
    </location>
</feature>
<comment type="similarity">
    <text evidence="2">Belongs to the resistance-nodulation-cell division (RND) (TC 2.A.6) family. MmpL subfamily.</text>
</comment>
<dbReference type="RefSeq" id="WP_221289206.1">
    <property type="nucleotide sequence ID" value="NZ_AP024597.1"/>
</dbReference>
<proteinExistence type="inferred from homology"/>
<comment type="subcellular location">
    <subcellularLocation>
        <location evidence="1">Cell membrane</location>
        <topology evidence="1">Multi-pass membrane protein</topology>
    </subcellularLocation>
</comment>
<feature type="transmembrane region" description="Helical" evidence="7">
    <location>
        <begin position="709"/>
        <end position="728"/>
    </location>
</feature>
<evidence type="ECO:0000259" key="8">
    <source>
        <dbReference type="PROSITE" id="PS50156"/>
    </source>
</evidence>
<dbReference type="GeneID" id="66162193"/>
<dbReference type="AlphaFoldDB" id="A0A8D5ZDJ4"/>
<reference evidence="9 10" key="1">
    <citation type="submission" date="2021-04" db="EMBL/GenBank/DDBJ databases">
        <title>Complete genome sequence of Stygiolobus sp. KN-1.</title>
        <authorList>
            <person name="Nakamura K."/>
            <person name="Sakai H."/>
            <person name="Kurosawa N."/>
        </authorList>
    </citation>
    <scope>NUCLEOTIDE SEQUENCE [LARGE SCALE GENOMIC DNA]</scope>
    <source>
        <strain evidence="9 10">KN-1</strain>
    </source>
</reference>
<dbReference type="Gene3D" id="1.20.1640.10">
    <property type="entry name" value="Multidrug efflux transporter AcrB transmembrane domain"/>
    <property type="match status" value="2"/>
</dbReference>
<evidence type="ECO:0000313" key="9">
    <source>
        <dbReference type="EMBL" id="BCU69148.1"/>
    </source>
</evidence>
<dbReference type="PANTHER" id="PTHR33406">
    <property type="entry name" value="MEMBRANE PROTEIN MJ1562-RELATED"/>
    <property type="match status" value="1"/>
</dbReference>
<gene>
    <name evidence="9" type="ORF">KN1_04450</name>
</gene>
<dbReference type="EMBL" id="AP024597">
    <property type="protein sequence ID" value="BCU69148.1"/>
    <property type="molecule type" value="Genomic_DNA"/>
</dbReference>
<dbReference type="InterPro" id="IPR004869">
    <property type="entry name" value="MMPL_dom"/>
</dbReference>
<feature type="transmembrane region" description="Helical" evidence="7">
    <location>
        <begin position="497"/>
        <end position="514"/>
    </location>
</feature>
<dbReference type="SUPFAM" id="SSF82866">
    <property type="entry name" value="Multidrug efflux transporter AcrB transmembrane domain"/>
    <property type="match status" value="2"/>
</dbReference>
<dbReference type="InterPro" id="IPR050545">
    <property type="entry name" value="Mycobact_MmpL"/>
</dbReference>
<dbReference type="PROSITE" id="PS50156">
    <property type="entry name" value="SSD"/>
    <property type="match status" value="1"/>
</dbReference>
<feature type="transmembrane region" description="Helical" evidence="7">
    <location>
        <begin position="749"/>
        <end position="767"/>
    </location>
</feature>
<organism evidence="9 10">
    <name type="scientific">Stygiolobus caldivivus</name>
    <dbReference type="NCBI Taxonomy" id="2824673"/>
    <lineage>
        <taxon>Archaea</taxon>
        <taxon>Thermoproteota</taxon>
        <taxon>Thermoprotei</taxon>
        <taxon>Sulfolobales</taxon>
        <taxon>Sulfolobaceae</taxon>
        <taxon>Stygiolobus</taxon>
    </lineage>
</organism>
<keyword evidence="3" id="KW-1003">Cell membrane</keyword>
<protein>
    <submittedName>
        <fullName evidence="9">Antibiotic transporter</fullName>
    </submittedName>
</protein>
<dbReference type="Pfam" id="PF03176">
    <property type="entry name" value="MMPL"/>
    <property type="match status" value="2"/>
</dbReference>
<dbReference type="PANTHER" id="PTHR33406:SF6">
    <property type="entry name" value="MEMBRANE PROTEIN YDGH-RELATED"/>
    <property type="match status" value="1"/>
</dbReference>
<keyword evidence="10" id="KW-1185">Reference proteome</keyword>
<feature type="transmembrane region" description="Helical" evidence="7">
    <location>
        <begin position="651"/>
        <end position="676"/>
    </location>
</feature>
<evidence type="ECO:0000256" key="1">
    <source>
        <dbReference type="ARBA" id="ARBA00004651"/>
    </source>
</evidence>
<name>A0A8D5ZDJ4_9CREN</name>
<feature type="transmembrane region" description="Helical" evidence="7">
    <location>
        <begin position="310"/>
        <end position="327"/>
    </location>
</feature>
<dbReference type="InterPro" id="IPR000731">
    <property type="entry name" value="SSD"/>
</dbReference>
<feature type="domain" description="SSD" evidence="8">
    <location>
        <begin position="353"/>
        <end position="461"/>
    </location>
</feature>
<feature type="transmembrane region" description="Helical" evidence="7">
    <location>
        <begin position="683"/>
        <end position="703"/>
    </location>
</feature>
<feature type="transmembrane region" description="Helical" evidence="7">
    <location>
        <begin position="436"/>
        <end position="462"/>
    </location>
</feature>
<keyword evidence="6 7" id="KW-0472">Membrane</keyword>
<sequence length="826" mass="93245">MKLQILPWIIILVILSPIVLGIQNYFVYSDAPFLTPQYGSVVVKHIMIKYFNYSQEDDIYVLISGNYTQALKEVNSSMKYLNNAKLITPYEYLNQSNQTYFKMVSPIINSTYKRLLPLHSLYVNLTREKEFILNNFTVFLYELNVTYGIPAHKFYPIGSPAQKFVSVYSSLNGSTLEKARNASLEVFKDPFVLLFSFNNYSNSSLVLYTIKAFNDYSYLVRALTGVNVSNFALEDPYNYSVLQVEKEIKPMPVSLSDFHKNGKWLFIIQVPNNESLTRIEDFMKNINATVTGHLPIYAESAIATEKDLKIIDVVTVILLSILLILLVRALIPIVILILSAIIGLEIAYTMLFITTFFGYQIYYISGLVIPPIVFGITVDYSILFLYRYFEEVRKGNQNPLSRSFRTAGKALVFSGLSITLGFSSFIISPSPLLKNIGIALVIASVSSLVPALFFIRSALATIPQRLLRFPRKELPNPYDIRQKYLEAMSRSAIKWKYAILGVMLILGIFGFAVFHTHTTNVNINEIVPSTSEVVVGEQQLTNFLNYSVDYIIIKGNPNSSYSQIYNLSKFIIDNNGLVYGPASIGSTLIKNETYLTNAYYSHNYTLIEAYIPYPVFSKGAIQLTKQLIDMGYLVGGSNAQRIYIVDNTVSVYYSFVLPLTIVLITIYLGIVLGSVVVPLRLSLTLLLSSLVGIAFMFIIFTQVYWLSPLIVFAIMYSLGIDYDMFIIIRILEENGEEEERIVKAVKNTGLVVTAAGLILAGAFMSLGSADMRFLQEIGISVGLTILFDTFIVRPIFVPAIMAVLKKYNWWPRIRVVEKSIVDESKK</sequence>
<evidence type="ECO:0000256" key="2">
    <source>
        <dbReference type="ARBA" id="ARBA00010157"/>
    </source>
</evidence>
<evidence type="ECO:0000256" key="3">
    <source>
        <dbReference type="ARBA" id="ARBA00022475"/>
    </source>
</evidence>
<feature type="transmembrane region" description="Helical" evidence="7">
    <location>
        <begin position="410"/>
        <end position="430"/>
    </location>
</feature>
<evidence type="ECO:0000313" key="10">
    <source>
        <dbReference type="Proteomes" id="UP000825123"/>
    </source>
</evidence>
<keyword evidence="5 7" id="KW-1133">Transmembrane helix</keyword>
<evidence type="ECO:0000256" key="4">
    <source>
        <dbReference type="ARBA" id="ARBA00022692"/>
    </source>
</evidence>
<evidence type="ECO:0000256" key="7">
    <source>
        <dbReference type="SAM" id="Phobius"/>
    </source>
</evidence>
<keyword evidence="4 7" id="KW-0812">Transmembrane</keyword>
<evidence type="ECO:0000256" key="5">
    <source>
        <dbReference type="ARBA" id="ARBA00022989"/>
    </source>
</evidence>
<dbReference type="Proteomes" id="UP000825123">
    <property type="component" value="Chromosome"/>
</dbReference>
<dbReference type="KEGG" id="csty:KN1_04450"/>